<dbReference type="Proteomes" id="UP000294882">
    <property type="component" value="Unassembled WGS sequence"/>
</dbReference>
<proteinExistence type="predicted"/>
<evidence type="ECO:0000313" key="3">
    <source>
        <dbReference type="EMBL" id="UTO26232.1"/>
    </source>
</evidence>
<organism evidence="2 4">
    <name type="scientific">Metamycoplasma hyosynoviae</name>
    <dbReference type="NCBI Taxonomy" id="29559"/>
    <lineage>
        <taxon>Bacteria</taxon>
        <taxon>Bacillati</taxon>
        <taxon>Mycoplasmatota</taxon>
        <taxon>Mycoplasmoidales</taxon>
        <taxon>Metamycoplasmataceae</taxon>
        <taxon>Metamycoplasma</taxon>
    </lineage>
</organism>
<accession>A0A063YIY3</accession>
<reference evidence="3" key="2">
    <citation type="submission" date="2022-07" db="EMBL/GenBank/DDBJ databases">
        <title>Complete genome of Mycoplasma hyosynoviae B1.</title>
        <authorList>
            <person name="Spergser J."/>
        </authorList>
    </citation>
    <scope>NUCLEOTIDE SEQUENCE</scope>
    <source>
        <strain evidence="3">B1</strain>
    </source>
</reference>
<name>A0A063YIY3_9BACT</name>
<reference evidence="2 4" key="1">
    <citation type="submission" date="2019-03" db="EMBL/GenBank/DDBJ databases">
        <title>Genomic Encyclopedia of Archaeal and Bacterial Type Strains, Phase II (KMG-II): from individual species to whole genera.</title>
        <authorList>
            <person name="Goeker M."/>
        </authorList>
    </citation>
    <scope>NUCLEOTIDE SEQUENCE [LARGE SCALE GENOMIC DNA]</scope>
    <source>
        <strain evidence="2 4">ATCC 25591</strain>
    </source>
</reference>
<evidence type="ECO:0000313" key="4">
    <source>
        <dbReference type="Proteomes" id="UP000294882"/>
    </source>
</evidence>
<feature type="transmembrane region" description="Helical" evidence="1">
    <location>
        <begin position="105"/>
        <end position="121"/>
    </location>
</feature>
<dbReference type="EMBL" id="SOCH01000006">
    <property type="protein sequence ID" value="TDU95987.1"/>
    <property type="molecule type" value="Genomic_DNA"/>
</dbReference>
<dbReference type="GeneID" id="75105148"/>
<keyword evidence="1" id="KW-1133">Transmembrane helix</keyword>
<evidence type="ECO:0000313" key="2">
    <source>
        <dbReference type="EMBL" id="TDU95987.1"/>
    </source>
</evidence>
<keyword evidence="1" id="KW-0812">Transmembrane</keyword>
<keyword evidence="1" id="KW-0472">Membrane</keyword>
<sequence length="143" mass="16897">MPWKAIEFSLIYLFRLSYWYLLTILLIKFTNNDKKLIGFSFLYLGLYLLSLVIIFILYEASYLARTISLFAISSILPETMSTWIYNFTPYNDFLRPENIPFLQQIVYIPSFIAFSVCIAKIKTPEFIYIEKAKKSLEQAIQQN</sequence>
<gene>
    <name evidence="2" type="ORF">JN03_0602</name>
    <name evidence="3" type="ORF">NMG93_01505</name>
</gene>
<protein>
    <submittedName>
        <fullName evidence="2">Uncharacterized protein</fullName>
    </submittedName>
</protein>
<dbReference type="EMBL" id="CP101127">
    <property type="protein sequence ID" value="UTO26232.1"/>
    <property type="molecule type" value="Genomic_DNA"/>
</dbReference>
<dbReference type="AlphaFoldDB" id="A0A063YIY3"/>
<dbReference type="RefSeq" id="WP_036440965.1">
    <property type="nucleotide sequence ID" value="NZ_CP101127.1"/>
</dbReference>
<feature type="transmembrane region" description="Helical" evidence="1">
    <location>
        <begin position="67"/>
        <end position="85"/>
    </location>
</feature>
<feature type="transmembrane region" description="Helical" evidence="1">
    <location>
        <begin position="36"/>
        <end position="58"/>
    </location>
</feature>
<evidence type="ECO:0000256" key="1">
    <source>
        <dbReference type="SAM" id="Phobius"/>
    </source>
</evidence>
<feature type="transmembrane region" description="Helical" evidence="1">
    <location>
        <begin position="12"/>
        <end position="30"/>
    </location>
</feature>
<dbReference type="Proteomes" id="UP001059349">
    <property type="component" value="Chromosome"/>
</dbReference>